<gene>
    <name evidence="10" type="ORF">M6B38_114110</name>
</gene>
<dbReference type="PANTHER" id="PTHR33057">
    <property type="entry name" value="TRANSCRIPTION REPRESSOR OFP7-RELATED"/>
    <property type="match status" value="1"/>
</dbReference>
<organism evidence="10 11">
    <name type="scientific">Iris pallida</name>
    <name type="common">Sweet iris</name>
    <dbReference type="NCBI Taxonomy" id="29817"/>
    <lineage>
        <taxon>Eukaryota</taxon>
        <taxon>Viridiplantae</taxon>
        <taxon>Streptophyta</taxon>
        <taxon>Embryophyta</taxon>
        <taxon>Tracheophyta</taxon>
        <taxon>Spermatophyta</taxon>
        <taxon>Magnoliopsida</taxon>
        <taxon>Liliopsida</taxon>
        <taxon>Asparagales</taxon>
        <taxon>Iridaceae</taxon>
        <taxon>Iridoideae</taxon>
        <taxon>Irideae</taxon>
        <taxon>Iris</taxon>
    </lineage>
</organism>
<evidence type="ECO:0000256" key="8">
    <source>
        <dbReference type="SAM" id="SignalP"/>
    </source>
</evidence>
<protein>
    <recommendedName>
        <fullName evidence="6">Transcription repressor</fullName>
    </recommendedName>
    <alternativeName>
        <fullName evidence="6">Ovate family protein</fullName>
    </alternativeName>
</protein>
<dbReference type="Proteomes" id="UP001140949">
    <property type="component" value="Unassembled WGS sequence"/>
</dbReference>
<feature type="region of interest" description="Disordered" evidence="7">
    <location>
        <begin position="77"/>
        <end position="99"/>
    </location>
</feature>
<sequence>MGKKKKKLGFTSLIFGLGDTTVAAPTPTPTAKPNPSSSSSSSWAWPSCKKQQRTDSSRADESSVCAFGSTDSFFTHSSEDNNSESFSTTSDNNNDPESLIRGLVRSSDRLFVEPGGDTSSILEEAAKGGGGGGAASTYTATTDTTSPFKESVAMAVESRDPYLDFKKSMEEMVAAYGLTDWERLEDLLVWYLRVNGKKTHGYIVGAFVDLLVGLASADGGDVVDRGDEEEEEESGDLLPSISSSSCCGSSSMSLSSRNCNYEIEEVEDHAC</sequence>
<feature type="domain" description="OVATE" evidence="9">
    <location>
        <begin position="152"/>
        <end position="213"/>
    </location>
</feature>
<dbReference type="InterPro" id="IPR006458">
    <property type="entry name" value="Ovate_C"/>
</dbReference>
<evidence type="ECO:0000256" key="2">
    <source>
        <dbReference type="ARBA" id="ARBA00022491"/>
    </source>
</evidence>
<proteinExistence type="predicted"/>
<keyword evidence="4 6" id="KW-0804">Transcription</keyword>
<dbReference type="InterPro" id="IPR038933">
    <property type="entry name" value="Ovate"/>
</dbReference>
<reference evidence="10" key="1">
    <citation type="journal article" date="2023" name="GigaByte">
        <title>Genome assembly of the bearded iris, Iris pallida Lam.</title>
        <authorList>
            <person name="Bruccoleri R.E."/>
            <person name="Oakeley E.J."/>
            <person name="Faust A.M.E."/>
            <person name="Altorfer M."/>
            <person name="Dessus-Babus S."/>
            <person name="Burckhardt D."/>
            <person name="Oertli M."/>
            <person name="Naumann U."/>
            <person name="Petersen F."/>
            <person name="Wong J."/>
        </authorList>
    </citation>
    <scope>NUCLEOTIDE SEQUENCE</scope>
    <source>
        <strain evidence="10">GSM-AAB239-AS_SAM_17_03QT</strain>
    </source>
</reference>
<accession>A0AAX6IL75</accession>
<keyword evidence="8" id="KW-0732">Signal</keyword>
<feature type="compositionally biased region" description="Polar residues" evidence="7">
    <location>
        <begin position="83"/>
        <end position="96"/>
    </location>
</feature>
<evidence type="ECO:0000256" key="1">
    <source>
        <dbReference type="ARBA" id="ARBA00004123"/>
    </source>
</evidence>
<dbReference type="NCBIfam" id="TIGR01568">
    <property type="entry name" value="A_thal_3678"/>
    <property type="match status" value="1"/>
</dbReference>
<evidence type="ECO:0000256" key="7">
    <source>
        <dbReference type="SAM" id="MobiDB-lite"/>
    </source>
</evidence>
<dbReference type="Pfam" id="PF04844">
    <property type="entry name" value="Ovate"/>
    <property type="match status" value="1"/>
</dbReference>
<evidence type="ECO:0000256" key="5">
    <source>
        <dbReference type="ARBA" id="ARBA00023242"/>
    </source>
</evidence>
<keyword evidence="5 6" id="KW-0539">Nucleus</keyword>
<comment type="function">
    <text evidence="6">Transcriptional repressor that regulates multiple aspects of plant growth and development.</text>
</comment>
<feature type="compositionally biased region" description="Acidic residues" evidence="7">
    <location>
        <begin position="226"/>
        <end position="235"/>
    </location>
</feature>
<dbReference type="PANTHER" id="PTHR33057:SF26">
    <property type="entry name" value="TRANSCRIPTION REPRESSOR OFP13"/>
    <property type="match status" value="1"/>
</dbReference>
<keyword evidence="2 6" id="KW-0678">Repressor</keyword>
<feature type="region of interest" description="Disordered" evidence="7">
    <location>
        <begin position="222"/>
        <end position="255"/>
    </location>
</feature>
<evidence type="ECO:0000256" key="4">
    <source>
        <dbReference type="ARBA" id="ARBA00023163"/>
    </source>
</evidence>
<feature type="compositionally biased region" description="Low complexity" evidence="7">
    <location>
        <begin position="236"/>
        <end position="255"/>
    </location>
</feature>
<comment type="subcellular location">
    <subcellularLocation>
        <location evidence="1 6">Nucleus</location>
    </subcellularLocation>
</comment>
<reference evidence="10" key="2">
    <citation type="submission" date="2023-04" db="EMBL/GenBank/DDBJ databases">
        <authorList>
            <person name="Bruccoleri R.E."/>
            <person name="Oakeley E.J."/>
            <person name="Faust A.-M."/>
            <person name="Dessus-Babus S."/>
            <person name="Altorfer M."/>
            <person name="Burckhardt D."/>
            <person name="Oertli M."/>
            <person name="Naumann U."/>
            <person name="Petersen F."/>
            <person name="Wong J."/>
        </authorList>
    </citation>
    <scope>NUCLEOTIDE SEQUENCE</scope>
    <source>
        <strain evidence="10">GSM-AAB239-AS_SAM_17_03QT</strain>
        <tissue evidence="10">Leaf</tissue>
    </source>
</reference>
<dbReference type="EMBL" id="JANAVB010000398">
    <property type="protein sequence ID" value="KAJ6853751.1"/>
    <property type="molecule type" value="Genomic_DNA"/>
</dbReference>
<comment type="caution">
    <text evidence="10">The sequence shown here is derived from an EMBL/GenBank/DDBJ whole genome shotgun (WGS) entry which is preliminary data.</text>
</comment>
<dbReference type="GO" id="GO:0005634">
    <property type="term" value="C:nucleus"/>
    <property type="evidence" value="ECO:0007669"/>
    <property type="project" value="UniProtKB-SubCell"/>
</dbReference>
<evidence type="ECO:0000256" key="3">
    <source>
        <dbReference type="ARBA" id="ARBA00023015"/>
    </source>
</evidence>
<keyword evidence="11" id="KW-1185">Reference proteome</keyword>
<feature type="chain" id="PRO_5044005307" description="Transcription repressor" evidence="8">
    <location>
        <begin position="24"/>
        <end position="271"/>
    </location>
</feature>
<evidence type="ECO:0000313" key="11">
    <source>
        <dbReference type="Proteomes" id="UP001140949"/>
    </source>
</evidence>
<feature type="region of interest" description="Disordered" evidence="7">
    <location>
        <begin position="19"/>
        <end position="62"/>
    </location>
</feature>
<evidence type="ECO:0000259" key="9">
    <source>
        <dbReference type="PROSITE" id="PS51754"/>
    </source>
</evidence>
<feature type="signal peptide" evidence="8">
    <location>
        <begin position="1"/>
        <end position="23"/>
    </location>
</feature>
<dbReference type="PROSITE" id="PS51754">
    <property type="entry name" value="OVATE"/>
    <property type="match status" value="1"/>
</dbReference>
<evidence type="ECO:0000256" key="6">
    <source>
        <dbReference type="RuleBase" id="RU367028"/>
    </source>
</evidence>
<name>A0AAX6IL75_IRIPA</name>
<dbReference type="AlphaFoldDB" id="A0AAX6IL75"/>
<dbReference type="GO" id="GO:0045892">
    <property type="term" value="P:negative regulation of DNA-templated transcription"/>
    <property type="evidence" value="ECO:0007669"/>
    <property type="project" value="UniProtKB-UniRule"/>
</dbReference>
<feature type="compositionally biased region" description="Low complexity" evidence="7">
    <location>
        <begin position="33"/>
        <end position="47"/>
    </location>
</feature>
<feature type="compositionally biased region" description="Basic and acidic residues" evidence="7">
    <location>
        <begin position="52"/>
        <end position="61"/>
    </location>
</feature>
<evidence type="ECO:0000313" key="10">
    <source>
        <dbReference type="EMBL" id="KAJ6853751.1"/>
    </source>
</evidence>
<keyword evidence="3 6" id="KW-0805">Transcription regulation</keyword>